<accession>A0AAD3XZF0</accession>
<feature type="transmembrane region" description="Helical" evidence="1">
    <location>
        <begin position="53"/>
        <end position="75"/>
    </location>
</feature>
<protein>
    <submittedName>
        <fullName evidence="2">Uncharacterized protein</fullName>
    </submittedName>
</protein>
<organism evidence="2 3">
    <name type="scientific">Nepenthes gracilis</name>
    <name type="common">Slender pitcher plant</name>
    <dbReference type="NCBI Taxonomy" id="150966"/>
    <lineage>
        <taxon>Eukaryota</taxon>
        <taxon>Viridiplantae</taxon>
        <taxon>Streptophyta</taxon>
        <taxon>Embryophyta</taxon>
        <taxon>Tracheophyta</taxon>
        <taxon>Spermatophyta</taxon>
        <taxon>Magnoliopsida</taxon>
        <taxon>eudicotyledons</taxon>
        <taxon>Gunneridae</taxon>
        <taxon>Pentapetalae</taxon>
        <taxon>Caryophyllales</taxon>
        <taxon>Nepenthaceae</taxon>
        <taxon>Nepenthes</taxon>
    </lineage>
</organism>
<evidence type="ECO:0000256" key="1">
    <source>
        <dbReference type="SAM" id="Phobius"/>
    </source>
</evidence>
<keyword evidence="1" id="KW-0472">Membrane</keyword>
<dbReference type="AlphaFoldDB" id="A0AAD3XZF0"/>
<keyword evidence="3" id="KW-1185">Reference proteome</keyword>
<gene>
    <name evidence="2" type="ORF">Nepgr_023773</name>
</gene>
<sequence>MEPSSSTINVGLVRHLFRPFNMTVLTPRFIYIYNRKHHNPRTQFGRTLVPKDLLAPFCIIVLSCCFMDHSYLVILDQESLSRHKRCSPLAVASRISSIDALEVNWIPHLRQCPVPVFVWL</sequence>
<keyword evidence="1" id="KW-1133">Transmembrane helix</keyword>
<evidence type="ECO:0000313" key="2">
    <source>
        <dbReference type="EMBL" id="GMH21930.1"/>
    </source>
</evidence>
<proteinExistence type="predicted"/>
<name>A0AAD3XZF0_NEPGR</name>
<dbReference type="EMBL" id="BSYO01000024">
    <property type="protein sequence ID" value="GMH21930.1"/>
    <property type="molecule type" value="Genomic_DNA"/>
</dbReference>
<comment type="caution">
    <text evidence="2">The sequence shown here is derived from an EMBL/GenBank/DDBJ whole genome shotgun (WGS) entry which is preliminary data.</text>
</comment>
<dbReference type="Proteomes" id="UP001279734">
    <property type="component" value="Unassembled WGS sequence"/>
</dbReference>
<evidence type="ECO:0000313" key="3">
    <source>
        <dbReference type="Proteomes" id="UP001279734"/>
    </source>
</evidence>
<reference evidence="2" key="1">
    <citation type="submission" date="2023-05" db="EMBL/GenBank/DDBJ databases">
        <title>Nepenthes gracilis genome sequencing.</title>
        <authorList>
            <person name="Fukushima K."/>
        </authorList>
    </citation>
    <scope>NUCLEOTIDE SEQUENCE</scope>
    <source>
        <strain evidence="2">SING2019-196</strain>
    </source>
</reference>
<keyword evidence="1" id="KW-0812">Transmembrane</keyword>